<evidence type="ECO:0000256" key="8">
    <source>
        <dbReference type="ARBA" id="ARBA00023157"/>
    </source>
</evidence>
<evidence type="ECO:0000256" key="2">
    <source>
        <dbReference type="ARBA" id="ARBA00006214"/>
    </source>
</evidence>
<keyword evidence="3 10" id="KW-0812">Transmembrane</keyword>
<proteinExistence type="inferred from homology"/>
<keyword evidence="5 10" id="KW-1133">Transmembrane helix</keyword>
<evidence type="ECO:0000256" key="3">
    <source>
        <dbReference type="ARBA" id="ARBA00022692"/>
    </source>
</evidence>
<evidence type="ECO:0000259" key="11">
    <source>
        <dbReference type="SMART" id="SM00756"/>
    </source>
</evidence>
<keyword evidence="9" id="KW-0676">Redox-active center</keyword>
<evidence type="ECO:0000256" key="9">
    <source>
        <dbReference type="ARBA" id="ARBA00023284"/>
    </source>
</evidence>
<evidence type="ECO:0000256" key="7">
    <source>
        <dbReference type="ARBA" id="ARBA00023136"/>
    </source>
</evidence>
<organism evidence="12 13">
    <name type="scientific">Saccharothrix variisporea</name>
    <dbReference type="NCBI Taxonomy" id="543527"/>
    <lineage>
        <taxon>Bacteria</taxon>
        <taxon>Bacillati</taxon>
        <taxon>Actinomycetota</taxon>
        <taxon>Actinomycetes</taxon>
        <taxon>Pseudonocardiales</taxon>
        <taxon>Pseudonocardiaceae</taxon>
        <taxon>Saccharothrix</taxon>
    </lineage>
</organism>
<dbReference type="InterPro" id="IPR012932">
    <property type="entry name" value="VKOR"/>
</dbReference>
<reference evidence="12 13" key="1">
    <citation type="submission" date="2018-10" db="EMBL/GenBank/DDBJ databases">
        <title>Sequencing the genomes of 1000 actinobacteria strains.</title>
        <authorList>
            <person name="Klenk H.-P."/>
        </authorList>
    </citation>
    <scope>NUCLEOTIDE SEQUENCE [LARGE SCALE GENOMIC DNA]</scope>
    <source>
        <strain evidence="12 13">DSM 43911</strain>
    </source>
</reference>
<evidence type="ECO:0000256" key="1">
    <source>
        <dbReference type="ARBA" id="ARBA00004141"/>
    </source>
</evidence>
<dbReference type="EMBL" id="RBXR01000001">
    <property type="protein sequence ID" value="RKT67022.1"/>
    <property type="molecule type" value="Genomic_DNA"/>
</dbReference>
<sequence length="184" mass="20135">MNPRLAWLYVIGGGLGLGAAAALTLEKIAKLRDPAYVPTCSLNPVVSCGSVMDVMDSAQAEAFGFPNPLLGIAAFSVVVTTGVAVLAGFEPPRWYRVAMNAGTAFGVVFVHWLIFASLYDIRALCPYCMVVWVVVLPMFWYTTLDTWPALAPLRRVHSAVLALWYAVIVVLVLFAFWDYWSSLV</sequence>
<feature type="transmembrane region" description="Helical" evidence="10">
    <location>
        <begin position="6"/>
        <end position="25"/>
    </location>
</feature>
<evidence type="ECO:0000256" key="4">
    <source>
        <dbReference type="ARBA" id="ARBA00022719"/>
    </source>
</evidence>
<dbReference type="Pfam" id="PF07884">
    <property type="entry name" value="VKOR"/>
    <property type="match status" value="1"/>
</dbReference>
<dbReference type="Proteomes" id="UP000272729">
    <property type="component" value="Unassembled WGS sequence"/>
</dbReference>
<evidence type="ECO:0000313" key="12">
    <source>
        <dbReference type="EMBL" id="RKT67022.1"/>
    </source>
</evidence>
<keyword evidence="8" id="KW-1015">Disulfide bond</keyword>
<accession>A0A495WZA5</accession>
<feature type="transmembrane region" description="Helical" evidence="10">
    <location>
        <begin position="123"/>
        <end position="142"/>
    </location>
</feature>
<comment type="caution">
    <text evidence="12">The sequence shown here is derived from an EMBL/GenBank/DDBJ whole genome shotgun (WGS) entry which is preliminary data.</text>
</comment>
<keyword evidence="6" id="KW-0560">Oxidoreductase</keyword>
<dbReference type="OrthoDB" id="9783799at2"/>
<dbReference type="GO" id="GO:0016020">
    <property type="term" value="C:membrane"/>
    <property type="evidence" value="ECO:0007669"/>
    <property type="project" value="UniProtKB-SubCell"/>
</dbReference>
<keyword evidence="4" id="KW-0874">Quinone</keyword>
<dbReference type="Gene3D" id="1.20.1440.130">
    <property type="entry name" value="VKOR domain"/>
    <property type="match status" value="1"/>
</dbReference>
<comment type="similarity">
    <text evidence="2">Belongs to the VKOR family.</text>
</comment>
<dbReference type="AlphaFoldDB" id="A0A495WZA5"/>
<gene>
    <name evidence="12" type="ORF">DFJ66_0190</name>
</gene>
<comment type="subcellular location">
    <subcellularLocation>
        <location evidence="1">Membrane</location>
        <topology evidence="1">Multi-pass membrane protein</topology>
    </subcellularLocation>
</comment>
<feature type="transmembrane region" description="Helical" evidence="10">
    <location>
        <begin position="95"/>
        <end position="116"/>
    </location>
</feature>
<keyword evidence="13" id="KW-1185">Reference proteome</keyword>
<name>A0A495WZA5_9PSEU</name>
<protein>
    <submittedName>
        <fullName evidence="12">Putative membrane protein</fullName>
    </submittedName>
</protein>
<dbReference type="GO" id="GO:0016491">
    <property type="term" value="F:oxidoreductase activity"/>
    <property type="evidence" value="ECO:0007669"/>
    <property type="project" value="UniProtKB-KW"/>
</dbReference>
<evidence type="ECO:0000256" key="10">
    <source>
        <dbReference type="SAM" id="Phobius"/>
    </source>
</evidence>
<dbReference type="InterPro" id="IPR041714">
    <property type="entry name" value="VKOR_Actinobacteria"/>
</dbReference>
<feature type="transmembrane region" description="Helical" evidence="10">
    <location>
        <begin position="162"/>
        <end position="180"/>
    </location>
</feature>
<feature type="domain" description="Vitamin K epoxide reductase" evidence="11">
    <location>
        <begin position="2"/>
        <end position="146"/>
    </location>
</feature>
<feature type="transmembrane region" description="Helical" evidence="10">
    <location>
        <begin position="69"/>
        <end position="89"/>
    </location>
</feature>
<dbReference type="RefSeq" id="WP_121217015.1">
    <property type="nucleotide sequence ID" value="NZ_JBIUBA010000032.1"/>
</dbReference>
<dbReference type="InterPro" id="IPR038354">
    <property type="entry name" value="VKOR_sf"/>
</dbReference>
<keyword evidence="7 10" id="KW-0472">Membrane</keyword>
<evidence type="ECO:0000313" key="13">
    <source>
        <dbReference type="Proteomes" id="UP000272729"/>
    </source>
</evidence>
<dbReference type="GO" id="GO:0048038">
    <property type="term" value="F:quinone binding"/>
    <property type="evidence" value="ECO:0007669"/>
    <property type="project" value="UniProtKB-KW"/>
</dbReference>
<dbReference type="SMART" id="SM00756">
    <property type="entry name" value="VKc"/>
    <property type="match status" value="1"/>
</dbReference>
<evidence type="ECO:0000256" key="5">
    <source>
        <dbReference type="ARBA" id="ARBA00022989"/>
    </source>
</evidence>
<dbReference type="CDD" id="cd12922">
    <property type="entry name" value="VKOR_5"/>
    <property type="match status" value="1"/>
</dbReference>
<evidence type="ECO:0000256" key="6">
    <source>
        <dbReference type="ARBA" id="ARBA00023002"/>
    </source>
</evidence>